<evidence type="ECO:0000256" key="1">
    <source>
        <dbReference type="SAM" id="MobiDB-lite"/>
    </source>
</evidence>
<dbReference type="EMBL" id="JBHFFA010000003">
    <property type="protein sequence ID" value="KAL2633316.1"/>
    <property type="molecule type" value="Genomic_DNA"/>
</dbReference>
<accession>A0ABD1YRB5</accession>
<keyword evidence="3" id="KW-1185">Reference proteome</keyword>
<reference evidence="2 3" key="1">
    <citation type="submission" date="2024-09" db="EMBL/GenBank/DDBJ databases">
        <title>Chromosome-scale assembly of Riccia fluitans.</title>
        <authorList>
            <person name="Paukszto L."/>
            <person name="Sawicki J."/>
            <person name="Karawczyk K."/>
            <person name="Piernik-Szablinska J."/>
            <person name="Szczecinska M."/>
            <person name="Mazdziarz M."/>
        </authorList>
    </citation>
    <scope>NUCLEOTIDE SEQUENCE [LARGE SCALE GENOMIC DNA]</scope>
    <source>
        <strain evidence="2">Rf_01</strain>
        <tissue evidence="2">Aerial parts of the thallus</tissue>
    </source>
</reference>
<feature type="region of interest" description="Disordered" evidence="1">
    <location>
        <begin position="84"/>
        <end position="119"/>
    </location>
</feature>
<evidence type="ECO:0000313" key="2">
    <source>
        <dbReference type="EMBL" id="KAL2633316.1"/>
    </source>
</evidence>
<proteinExistence type="predicted"/>
<gene>
    <name evidence="2" type="ORF">R1flu_004795</name>
</gene>
<organism evidence="2 3">
    <name type="scientific">Riccia fluitans</name>
    <dbReference type="NCBI Taxonomy" id="41844"/>
    <lineage>
        <taxon>Eukaryota</taxon>
        <taxon>Viridiplantae</taxon>
        <taxon>Streptophyta</taxon>
        <taxon>Embryophyta</taxon>
        <taxon>Marchantiophyta</taxon>
        <taxon>Marchantiopsida</taxon>
        <taxon>Marchantiidae</taxon>
        <taxon>Marchantiales</taxon>
        <taxon>Ricciaceae</taxon>
        <taxon>Riccia</taxon>
    </lineage>
</organism>
<name>A0ABD1YRB5_9MARC</name>
<evidence type="ECO:0000313" key="3">
    <source>
        <dbReference type="Proteomes" id="UP001605036"/>
    </source>
</evidence>
<dbReference type="AlphaFoldDB" id="A0ABD1YRB5"/>
<protein>
    <submittedName>
        <fullName evidence="2">Uncharacterized protein</fullName>
    </submittedName>
</protein>
<comment type="caution">
    <text evidence="2">The sequence shown here is derived from an EMBL/GenBank/DDBJ whole genome shotgun (WGS) entry which is preliminary data.</text>
</comment>
<sequence>MLTSWIGSPGWRRASLSVDRVLTSLRSCVVKQMDLKRASSAQGCGAQPTYRTRRDAESGVLNSQRFHVERSAIPQWGVDASLKSRVRGSEQDSGSVGAASIPQRCGANSQSRTAVHSIG</sequence>
<dbReference type="Proteomes" id="UP001605036">
    <property type="component" value="Unassembled WGS sequence"/>
</dbReference>
<feature type="compositionally biased region" description="Polar residues" evidence="1">
    <location>
        <begin position="106"/>
        <end position="119"/>
    </location>
</feature>